<dbReference type="OrthoDB" id="5272396at2759"/>
<comment type="caution">
    <text evidence="1">The sequence shown here is derived from an EMBL/GenBank/DDBJ whole genome shotgun (WGS) entry which is preliminary data.</text>
</comment>
<gene>
    <name evidence="1" type="ORF">AC578_362</name>
</gene>
<proteinExistence type="predicted"/>
<dbReference type="Proteomes" id="UP000070133">
    <property type="component" value="Unassembled WGS sequence"/>
</dbReference>
<organism evidence="1 2">
    <name type="scientific">Pseudocercospora eumusae</name>
    <dbReference type="NCBI Taxonomy" id="321146"/>
    <lineage>
        <taxon>Eukaryota</taxon>
        <taxon>Fungi</taxon>
        <taxon>Dikarya</taxon>
        <taxon>Ascomycota</taxon>
        <taxon>Pezizomycotina</taxon>
        <taxon>Dothideomycetes</taxon>
        <taxon>Dothideomycetidae</taxon>
        <taxon>Mycosphaerellales</taxon>
        <taxon>Mycosphaerellaceae</taxon>
        <taxon>Pseudocercospora</taxon>
    </lineage>
</organism>
<evidence type="ECO:0000313" key="2">
    <source>
        <dbReference type="Proteomes" id="UP000070133"/>
    </source>
</evidence>
<dbReference type="EMBL" id="LFZN01000009">
    <property type="protein sequence ID" value="KXT05998.1"/>
    <property type="molecule type" value="Genomic_DNA"/>
</dbReference>
<protein>
    <submittedName>
        <fullName evidence="1">Uncharacterized protein</fullName>
    </submittedName>
</protein>
<reference evidence="1 2" key="1">
    <citation type="submission" date="2015-07" db="EMBL/GenBank/DDBJ databases">
        <title>Comparative genomics of the Sigatoka disease complex on banana suggests a link between parallel evolutionary changes in Pseudocercospora fijiensis and Pseudocercospora eumusae and increased virulence on the banana host.</title>
        <authorList>
            <person name="Chang T.-C."/>
            <person name="Salvucci A."/>
            <person name="Crous P.W."/>
            <person name="Stergiopoulos I."/>
        </authorList>
    </citation>
    <scope>NUCLEOTIDE SEQUENCE [LARGE SCALE GENOMIC DNA]</scope>
    <source>
        <strain evidence="1 2">CBS 114824</strain>
    </source>
</reference>
<keyword evidence="2" id="KW-1185">Reference proteome</keyword>
<evidence type="ECO:0000313" key="1">
    <source>
        <dbReference type="EMBL" id="KXT05998.1"/>
    </source>
</evidence>
<dbReference type="AlphaFoldDB" id="A0A139HU66"/>
<sequence>MPWANRPNGHGTADLSLIIRVCSLIRREALSKFYQDRPVILLLRYRESRSQIQRWIRELSHHPSIHKHIKTISIRYFETAHRSTSLLVDCQEWLVLNRHEWIHPLNNKPLRLLRMIEDALGRTALEQRDDENGLGDSINRLVTEMIYPLRESRLLSCESMANVRLHGYTDFQLRFEVIRILYHTSDWGLH</sequence>
<name>A0A139HU66_9PEZI</name>
<accession>A0A139HU66</accession>